<name>A0A8X7C1Y1_9ARAC</name>
<accession>A0A8X7C1Y1</accession>
<keyword evidence="2" id="KW-1185">Reference proteome</keyword>
<comment type="caution">
    <text evidence="1">The sequence shown here is derived from an EMBL/GenBank/DDBJ whole genome shotgun (WGS) entry which is preliminary data.</text>
</comment>
<dbReference type="EMBL" id="BMAV01007913">
    <property type="protein sequence ID" value="GFY51153.1"/>
    <property type="molecule type" value="Genomic_DNA"/>
</dbReference>
<proteinExistence type="predicted"/>
<protein>
    <submittedName>
        <fullName evidence="1">Integrase catalytic domain-containing protein</fullName>
    </submittedName>
</protein>
<dbReference type="Proteomes" id="UP000886998">
    <property type="component" value="Unassembled WGS sequence"/>
</dbReference>
<evidence type="ECO:0000313" key="2">
    <source>
        <dbReference type="Proteomes" id="UP000886998"/>
    </source>
</evidence>
<dbReference type="OrthoDB" id="6429900at2759"/>
<organism evidence="1 2">
    <name type="scientific">Trichonephila inaurata madagascariensis</name>
    <dbReference type="NCBI Taxonomy" id="2747483"/>
    <lineage>
        <taxon>Eukaryota</taxon>
        <taxon>Metazoa</taxon>
        <taxon>Ecdysozoa</taxon>
        <taxon>Arthropoda</taxon>
        <taxon>Chelicerata</taxon>
        <taxon>Arachnida</taxon>
        <taxon>Araneae</taxon>
        <taxon>Araneomorphae</taxon>
        <taxon>Entelegynae</taxon>
        <taxon>Araneoidea</taxon>
        <taxon>Nephilidae</taxon>
        <taxon>Trichonephila</taxon>
        <taxon>Trichonephila inaurata</taxon>
    </lineage>
</organism>
<gene>
    <name evidence="1" type="primary">X975_18538</name>
    <name evidence="1" type="ORF">TNIN_291011</name>
</gene>
<sequence>MPSLNDTLEVGLNLLPETVGCLLRFRIHEFAITSDGKQAFSIIYSSTTFGLACSSFLLCAATRELASKHLKDFPTAALMLDKNLYTDNFVAGVETEPQIITLHRKITDLKLLFKIPMHEWATNSLMLQNLLRTQGEKFETIAKILGIEWNTKLDTFRNAFSISLCAIQDKPLTKGGLLHCVHC</sequence>
<reference evidence="1" key="1">
    <citation type="submission" date="2020-08" db="EMBL/GenBank/DDBJ databases">
        <title>Multicomponent nature underlies the extraordinary mechanical properties of spider dragline silk.</title>
        <authorList>
            <person name="Kono N."/>
            <person name="Nakamura H."/>
            <person name="Mori M."/>
            <person name="Yoshida Y."/>
            <person name="Ohtoshi R."/>
            <person name="Malay A.D."/>
            <person name="Moran D.A.P."/>
            <person name="Tomita M."/>
            <person name="Numata K."/>
            <person name="Arakawa K."/>
        </authorList>
    </citation>
    <scope>NUCLEOTIDE SEQUENCE</scope>
</reference>
<evidence type="ECO:0000313" key="1">
    <source>
        <dbReference type="EMBL" id="GFY51153.1"/>
    </source>
</evidence>
<dbReference type="AlphaFoldDB" id="A0A8X7C1Y1"/>